<dbReference type="Gene3D" id="3.40.50.11260">
    <property type="match status" value="1"/>
</dbReference>
<dbReference type="Gene3D" id="3.30.565.10">
    <property type="entry name" value="Histidine kinase-like ATPase, C-terminal domain"/>
    <property type="match status" value="1"/>
</dbReference>
<comment type="caution">
    <text evidence="13">The sequence shown here is derived from an EMBL/GenBank/DDBJ whole genome shotgun (WGS) entry which is preliminary data.</text>
</comment>
<keyword evidence="4 10" id="KW-0547">Nucleotide-binding</keyword>
<reference evidence="13" key="1">
    <citation type="journal article" date="2014" name="Int. J. Syst. Evol. Microbiol.">
        <title>Complete genome sequence of Corynebacterium casei LMG S-19264T (=DSM 44701T), isolated from a smear-ripened cheese.</title>
        <authorList>
            <consortium name="US DOE Joint Genome Institute (JGI-PGF)"/>
            <person name="Walter F."/>
            <person name="Albersmeier A."/>
            <person name="Kalinowski J."/>
            <person name="Ruckert C."/>
        </authorList>
    </citation>
    <scope>NUCLEOTIDE SEQUENCE</scope>
    <source>
        <strain evidence="13">CGMCC 1.15322</strain>
    </source>
</reference>
<accession>A0A916WFZ3</accession>
<feature type="binding site" evidence="11">
    <location>
        <position position="173"/>
    </location>
    <ligand>
        <name>ATP</name>
        <dbReference type="ChEBI" id="CHEBI:30616"/>
    </ligand>
</feature>
<comment type="caution">
    <text evidence="10">Lacks conserved residue(s) required for the propagation of feature annotation.</text>
</comment>
<evidence type="ECO:0000313" key="14">
    <source>
        <dbReference type="Proteomes" id="UP000620596"/>
    </source>
</evidence>
<dbReference type="GO" id="GO:0140662">
    <property type="term" value="F:ATP-dependent protein folding chaperone"/>
    <property type="evidence" value="ECO:0007669"/>
    <property type="project" value="InterPro"/>
</dbReference>
<dbReference type="AlphaFoldDB" id="A0A916WFZ3"/>
<keyword evidence="6 10" id="KW-0346">Stress response</keyword>
<dbReference type="InterPro" id="IPR020568">
    <property type="entry name" value="Ribosomal_Su5_D2-typ_SF"/>
</dbReference>
<evidence type="ECO:0000259" key="12">
    <source>
        <dbReference type="SMART" id="SM00387"/>
    </source>
</evidence>
<comment type="similarity">
    <text evidence="2 10">Belongs to the heat shock protein 90 family.</text>
</comment>
<sequence>MSKQTLSFQAEVAQLLKLVTHSLYSNPDIFLRELVSNASDACDKLRFEGLNSPELYEDTPDLDVRVSFDKAAKTITITDKGIGLTQQDAVEHLGTIAKSGTRDFMSKLSGDQKNDAQLIGQFGVGFYSGFIVADKITVESRRAGLTLAEGVRWSSAGTGDFEVETMERAERGTSVILHLKDDAAEYLNTWKLKSIISKYSDHISLPILMKKEAWKEGENDQPGEMATTDEWETVNQAAALWTRAKKDITPEQYDEFYKQISYDSQPPLASTHNRVEGSTEYTQLLYIPAKAPMDLFNRDKAAGIKLYVKRVFIMDDAQALLPTYLRFVKGVVDSSDLPLNVSRELLQESRAVKAIREGCTKRILSMIEDLAANEPEKFSAFYAEFGAVLKEGLGEDFANRERLAKLLRFASSTTDTTSVGFADYKARMKEGQDAIYYITADTQAAGKNSPQLEIFRKKGIEVLLMTDRVDEWALNYLHEFDGTPLQSVAKGAVDLGKLQDEDEKKAAEEAQTQFKPMLDRLKETLKDKATDVRATTRLVDSPACLVVQDGDMSTQLARMLKQAGQAAPEVKPILEINAQHPLVKKLEGSEHFDDLAHILFDQALLAEGGLPDDPAAYVKRVNALLL</sequence>
<feature type="binding site" evidence="11">
    <location>
        <position position="79"/>
    </location>
    <ligand>
        <name>ATP</name>
        <dbReference type="ChEBI" id="CHEBI:30616"/>
    </ligand>
</feature>
<feature type="binding site" evidence="11">
    <location>
        <position position="37"/>
    </location>
    <ligand>
        <name>ATP</name>
        <dbReference type="ChEBI" id="CHEBI:30616"/>
    </ligand>
</feature>
<feature type="binding site" evidence="11">
    <location>
        <position position="98"/>
    </location>
    <ligand>
        <name>ATP</name>
        <dbReference type="ChEBI" id="CHEBI:30616"/>
    </ligand>
</feature>
<evidence type="ECO:0000256" key="5">
    <source>
        <dbReference type="ARBA" id="ARBA00022840"/>
    </source>
</evidence>
<dbReference type="FunFam" id="3.30.565.10:FF:000009">
    <property type="entry name" value="Molecular chaperone HtpG"/>
    <property type="match status" value="1"/>
</dbReference>
<evidence type="ECO:0000256" key="1">
    <source>
        <dbReference type="ARBA" id="ARBA00004496"/>
    </source>
</evidence>
<dbReference type="InterPro" id="IPR037196">
    <property type="entry name" value="HSP90_C"/>
</dbReference>
<dbReference type="SUPFAM" id="SSF110942">
    <property type="entry name" value="HSP90 C-terminal domain"/>
    <property type="match status" value="1"/>
</dbReference>
<protein>
    <recommendedName>
        <fullName evidence="9 10">Chaperone protein HtpG</fullName>
    </recommendedName>
    <alternativeName>
        <fullName evidence="10">Heat shock protein HtpG</fullName>
    </alternativeName>
    <alternativeName>
        <fullName evidence="10">High temperature protein G</fullName>
    </alternativeName>
</protein>
<dbReference type="RefSeq" id="WP_188707608.1">
    <property type="nucleotide sequence ID" value="NZ_BMIG01000004.1"/>
</dbReference>
<keyword evidence="14" id="KW-1185">Reference proteome</keyword>
<name>A0A916WFZ3_9BURK</name>
<evidence type="ECO:0000256" key="9">
    <source>
        <dbReference type="ARBA" id="ARBA00070675"/>
    </source>
</evidence>
<evidence type="ECO:0000256" key="2">
    <source>
        <dbReference type="ARBA" id="ARBA00008239"/>
    </source>
</evidence>
<dbReference type="GO" id="GO:0005737">
    <property type="term" value="C:cytoplasm"/>
    <property type="evidence" value="ECO:0007669"/>
    <property type="project" value="UniProtKB-SubCell"/>
</dbReference>
<feature type="region of interest" description="A; substrate-binding" evidence="10">
    <location>
        <begin position="1"/>
        <end position="343"/>
    </location>
</feature>
<comment type="function">
    <text evidence="8 10">Molecular chaperone. Has ATPase activity.</text>
</comment>
<dbReference type="PIRSF" id="PIRSF002583">
    <property type="entry name" value="Hsp90"/>
    <property type="match status" value="1"/>
</dbReference>
<keyword evidence="5 10" id="KW-0067">ATP-binding</keyword>
<dbReference type="GO" id="GO:0005524">
    <property type="term" value="F:ATP binding"/>
    <property type="evidence" value="ECO:0007669"/>
    <property type="project" value="UniProtKB-UniRule"/>
</dbReference>
<feature type="binding site" evidence="11">
    <location>
        <begin position="121"/>
        <end position="126"/>
    </location>
    <ligand>
        <name>ATP</name>
        <dbReference type="ChEBI" id="CHEBI:30616"/>
    </ligand>
</feature>
<dbReference type="PRINTS" id="PR00775">
    <property type="entry name" value="HEATSHOCK90"/>
</dbReference>
<dbReference type="Pfam" id="PF00183">
    <property type="entry name" value="HSP90"/>
    <property type="match status" value="1"/>
</dbReference>
<dbReference type="Gene3D" id="1.20.120.790">
    <property type="entry name" value="Heat shock protein 90, C-terminal domain"/>
    <property type="match status" value="1"/>
</dbReference>
<organism evidence="13 14">
    <name type="scientific">Polaromonas eurypsychrophila</name>
    <dbReference type="NCBI Taxonomy" id="1614635"/>
    <lineage>
        <taxon>Bacteria</taxon>
        <taxon>Pseudomonadati</taxon>
        <taxon>Pseudomonadota</taxon>
        <taxon>Betaproteobacteria</taxon>
        <taxon>Burkholderiales</taxon>
        <taxon>Comamonadaceae</taxon>
        <taxon>Polaromonas</taxon>
    </lineage>
</organism>
<feature type="domain" description="Histidine kinase/HSP90-like ATPase" evidence="12">
    <location>
        <begin position="26"/>
        <end position="183"/>
    </location>
</feature>
<comment type="subunit">
    <text evidence="10">Homodimer.</text>
</comment>
<dbReference type="FunFam" id="3.30.230.80:FF:000002">
    <property type="entry name" value="Molecular chaperone HtpG"/>
    <property type="match status" value="1"/>
</dbReference>
<evidence type="ECO:0000256" key="4">
    <source>
        <dbReference type="ARBA" id="ARBA00022741"/>
    </source>
</evidence>
<dbReference type="SUPFAM" id="SSF55874">
    <property type="entry name" value="ATPase domain of HSP90 chaperone/DNA topoisomerase II/histidine kinase"/>
    <property type="match status" value="1"/>
</dbReference>
<keyword evidence="7 10" id="KW-0143">Chaperone</keyword>
<evidence type="ECO:0000256" key="10">
    <source>
        <dbReference type="HAMAP-Rule" id="MF_00505"/>
    </source>
</evidence>
<dbReference type="SUPFAM" id="SSF54211">
    <property type="entry name" value="Ribosomal protein S5 domain 2-like"/>
    <property type="match status" value="1"/>
</dbReference>
<feature type="binding site" evidence="11">
    <location>
        <position position="33"/>
    </location>
    <ligand>
        <name>ATP</name>
        <dbReference type="ChEBI" id="CHEBI:30616"/>
    </ligand>
</feature>
<evidence type="ECO:0000313" key="13">
    <source>
        <dbReference type="EMBL" id="GGA93836.1"/>
    </source>
</evidence>
<dbReference type="InterPro" id="IPR020575">
    <property type="entry name" value="Hsp90_N"/>
</dbReference>
<keyword evidence="3 10" id="KW-0963">Cytoplasm</keyword>
<evidence type="ECO:0000256" key="11">
    <source>
        <dbReference type="PIRSR" id="PIRSR002583-1"/>
    </source>
</evidence>
<comment type="subcellular location">
    <subcellularLocation>
        <location evidence="1 10">Cytoplasm</location>
    </subcellularLocation>
</comment>
<dbReference type="Proteomes" id="UP000620596">
    <property type="component" value="Unassembled WGS sequence"/>
</dbReference>
<dbReference type="PANTHER" id="PTHR11528">
    <property type="entry name" value="HEAT SHOCK PROTEIN 90 FAMILY MEMBER"/>
    <property type="match status" value="1"/>
</dbReference>
<feature type="binding site" evidence="11">
    <location>
        <position position="343"/>
    </location>
    <ligand>
        <name>ATP</name>
        <dbReference type="ChEBI" id="CHEBI:30616"/>
    </ligand>
</feature>
<dbReference type="GO" id="GO:0051082">
    <property type="term" value="F:unfolded protein binding"/>
    <property type="evidence" value="ECO:0007669"/>
    <property type="project" value="UniProtKB-UniRule"/>
</dbReference>
<evidence type="ECO:0000256" key="7">
    <source>
        <dbReference type="ARBA" id="ARBA00023186"/>
    </source>
</evidence>
<dbReference type="GO" id="GO:0016887">
    <property type="term" value="F:ATP hydrolysis activity"/>
    <property type="evidence" value="ECO:0007669"/>
    <property type="project" value="InterPro"/>
</dbReference>
<evidence type="ECO:0000256" key="6">
    <source>
        <dbReference type="ARBA" id="ARBA00023016"/>
    </source>
</evidence>
<gene>
    <name evidence="10 13" type="primary">htpG</name>
    <name evidence="13" type="ORF">GCM10011496_13610</name>
</gene>
<dbReference type="InterPro" id="IPR036890">
    <property type="entry name" value="HATPase_C_sf"/>
</dbReference>
<dbReference type="EMBL" id="BMIG01000004">
    <property type="protein sequence ID" value="GGA93836.1"/>
    <property type="molecule type" value="Genomic_DNA"/>
</dbReference>
<evidence type="ECO:0000256" key="8">
    <source>
        <dbReference type="ARBA" id="ARBA00058590"/>
    </source>
</evidence>
<dbReference type="CDD" id="cd16927">
    <property type="entry name" value="HATPase_Hsp90-like"/>
    <property type="match status" value="1"/>
</dbReference>
<dbReference type="Gene3D" id="3.30.230.80">
    <property type="match status" value="1"/>
</dbReference>
<feature type="binding site" evidence="11">
    <location>
        <begin position="99"/>
        <end position="100"/>
    </location>
    <ligand>
        <name>ATP</name>
        <dbReference type="ChEBI" id="CHEBI:30616"/>
    </ligand>
</feature>
<dbReference type="SMART" id="SM00387">
    <property type="entry name" value="HATPase_c"/>
    <property type="match status" value="1"/>
</dbReference>
<reference evidence="13" key="2">
    <citation type="submission" date="2020-09" db="EMBL/GenBank/DDBJ databases">
        <authorList>
            <person name="Sun Q."/>
            <person name="Zhou Y."/>
        </authorList>
    </citation>
    <scope>NUCLEOTIDE SEQUENCE</scope>
    <source>
        <strain evidence="13">CGMCC 1.15322</strain>
    </source>
</reference>
<dbReference type="NCBIfam" id="NF003555">
    <property type="entry name" value="PRK05218.1"/>
    <property type="match status" value="1"/>
</dbReference>
<feature type="region of interest" description="C" evidence="10">
    <location>
        <begin position="559"/>
        <end position="626"/>
    </location>
</feature>
<dbReference type="Pfam" id="PF13589">
    <property type="entry name" value="HATPase_c_3"/>
    <property type="match status" value="1"/>
</dbReference>
<dbReference type="InterPro" id="IPR003594">
    <property type="entry name" value="HATPase_dom"/>
</dbReference>
<evidence type="ECO:0000256" key="3">
    <source>
        <dbReference type="ARBA" id="ARBA00022490"/>
    </source>
</evidence>
<dbReference type="HAMAP" id="MF_00505">
    <property type="entry name" value="HSP90"/>
    <property type="match status" value="1"/>
</dbReference>
<proteinExistence type="inferred from homology"/>
<dbReference type="InterPro" id="IPR001404">
    <property type="entry name" value="Hsp90_fam"/>
</dbReference>